<reference evidence="2 3" key="2">
    <citation type="journal article" date="2013" name="Plant Cell Physiol.">
        <title>Rice Annotation Project Database (RAP-DB): an integrative and interactive database for rice genomics.</title>
        <authorList>
            <person name="Sakai H."/>
            <person name="Lee S.S."/>
            <person name="Tanaka T."/>
            <person name="Numa H."/>
            <person name="Kim J."/>
            <person name="Kawahara Y."/>
            <person name="Wakimoto H."/>
            <person name="Yang C.C."/>
            <person name="Iwamoto M."/>
            <person name="Abe T."/>
            <person name="Yamada Y."/>
            <person name="Muto A."/>
            <person name="Inokuchi H."/>
            <person name="Ikemura T."/>
            <person name="Matsumoto T."/>
            <person name="Sasaki T."/>
            <person name="Itoh T."/>
        </authorList>
    </citation>
    <scope>NUCLEOTIDE SEQUENCE [LARGE SCALE GENOMIC DNA]</scope>
    <source>
        <strain evidence="3">cv. Nipponbare</strain>
    </source>
</reference>
<feature type="compositionally biased region" description="Basic and acidic residues" evidence="1">
    <location>
        <begin position="171"/>
        <end position="183"/>
    </location>
</feature>
<evidence type="ECO:0000256" key="1">
    <source>
        <dbReference type="SAM" id="MobiDB-lite"/>
    </source>
</evidence>
<dbReference type="EMBL" id="AP014959">
    <property type="protein sequence ID" value="BAS83226.1"/>
    <property type="molecule type" value="Genomic_DNA"/>
</dbReference>
<feature type="compositionally biased region" description="Basic and acidic residues" evidence="1">
    <location>
        <begin position="31"/>
        <end position="42"/>
    </location>
</feature>
<organism evidence="2 3">
    <name type="scientific">Oryza sativa subsp. japonica</name>
    <name type="common">Rice</name>
    <dbReference type="NCBI Taxonomy" id="39947"/>
    <lineage>
        <taxon>Eukaryota</taxon>
        <taxon>Viridiplantae</taxon>
        <taxon>Streptophyta</taxon>
        <taxon>Embryophyta</taxon>
        <taxon>Tracheophyta</taxon>
        <taxon>Spermatophyta</taxon>
        <taxon>Magnoliopsida</taxon>
        <taxon>Liliopsida</taxon>
        <taxon>Poales</taxon>
        <taxon>Poaceae</taxon>
        <taxon>BOP clade</taxon>
        <taxon>Oryzoideae</taxon>
        <taxon>Oryzeae</taxon>
        <taxon>Oryzinae</taxon>
        <taxon>Oryza</taxon>
        <taxon>Oryza sativa</taxon>
    </lineage>
</organism>
<feature type="compositionally biased region" description="Basic residues" evidence="1">
    <location>
        <begin position="14"/>
        <end position="23"/>
    </location>
</feature>
<dbReference type="AlphaFoldDB" id="A0A0P0VVB8"/>
<feature type="compositionally biased region" description="Basic and acidic residues" evidence="1">
    <location>
        <begin position="86"/>
        <end position="97"/>
    </location>
</feature>
<feature type="non-terminal residue" evidence="2">
    <location>
        <position position="246"/>
    </location>
</feature>
<accession>A0A0P0VVB8</accession>
<dbReference type="Gramene" id="Os03t0244650-00">
    <property type="protein sequence ID" value="Os03t0244650-00"/>
    <property type="gene ID" value="Os03g0244650"/>
</dbReference>
<feature type="region of interest" description="Disordered" evidence="1">
    <location>
        <begin position="1"/>
        <end position="219"/>
    </location>
</feature>
<evidence type="ECO:0000313" key="3">
    <source>
        <dbReference type="Proteomes" id="UP000059680"/>
    </source>
</evidence>
<feature type="compositionally biased region" description="Basic and acidic residues" evidence="1">
    <location>
        <begin position="191"/>
        <end position="202"/>
    </location>
</feature>
<feature type="compositionally biased region" description="Basic and acidic residues" evidence="1">
    <location>
        <begin position="51"/>
        <end position="74"/>
    </location>
</feature>
<feature type="compositionally biased region" description="Low complexity" evidence="1">
    <location>
        <begin position="136"/>
        <end position="146"/>
    </location>
</feature>
<dbReference type="InParanoid" id="A0A0P0VVB8"/>
<sequence>RRRRERRPGGVRSGARRRQRGRRALVALGEEPERVDLADEVGHAGPAAEPEADHQHPRHHERVDDERARPSPHEPRRRLHGVLHVRGAEGDHVREGGDDVDGEADEEGADGGVDGPEEGEDDGEEPDGHDDGEPRGGALEEAAAVVESDELLPDEVERRAGEAEGDELVDEHEHHGGVPERRARQQRQRIRVREQLVPERPVHARRRRQRQRQHVQRRHQVDRLELLRPPHRRLSAYTVTACPPKV</sequence>
<protein>
    <submittedName>
        <fullName evidence="2">Os03g0244650 protein</fullName>
    </submittedName>
</protein>
<reference evidence="3" key="1">
    <citation type="journal article" date="2005" name="Nature">
        <title>The map-based sequence of the rice genome.</title>
        <authorList>
            <consortium name="International rice genome sequencing project (IRGSP)"/>
            <person name="Matsumoto T."/>
            <person name="Wu J."/>
            <person name="Kanamori H."/>
            <person name="Katayose Y."/>
            <person name="Fujisawa M."/>
            <person name="Namiki N."/>
            <person name="Mizuno H."/>
            <person name="Yamamoto K."/>
            <person name="Antonio B.A."/>
            <person name="Baba T."/>
            <person name="Sakata K."/>
            <person name="Nagamura Y."/>
            <person name="Aoki H."/>
            <person name="Arikawa K."/>
            <person name="Arita K."/>
            <person name="Bito T."/>
            <person name="Chiden Y."/>
            <person name="Fujitsuka N."/>
            <person name="Fukunaka R."/>
            <person name="Hamada M."/>
            <person name="Harada C."/>
            <person name="Hayashi A."/>
            <person name="Hijishita S."/>
            <person name="Honda M."/>
            <person name="Hosokawa S."/>
            <person name="Ichikawa Y."/>
            <person name="Idonuma A."/>
            <person name="Iijima M."/>
            <person name="Ikeda M."/>
            <person name="Ikeno M."/>
            <person name="Ito K."/>
            <person name="Ito S."/>
            <person name="Ito T."/>
            <person name="Ito Y."/>
            <person name="Ito Y."/>
            <person name="Iwabuchi A."/>
            <person name="Kamiya K."/>
            <person name="Karasawa W."/>
            <person name="Kurita K."/>
            <person name="Katagiri S."/>
            <person name="Kikuta A."/>
            <person name="Kobayashi H."/>
            <person name="Kobayashi N."/>
            <person name="Machita K."/>
            <person name="Maehara T."/>
            <person name="Masukawa M."/>
            <person name="Mizubayashi T."/>
            <person name="Mukai Y."/>
            <person name="Nagasaki H."/>
            <person name="Nagata Y."/>
            <person name="Naito S."/>
            <person name="Nakashima M."/>
            <person name="Nakama Y."/>
            <person name="Nakamichi Y."/>
            <person name="Nakamura M."/>
            <person name="Meguro A."/>
            <person name="Negishi M."/>
            <person name="Ohta I."/>
            <person name="Ohta T."/>
            <person name="Okamoto M."/>
            <person name="Ono N."/>
            <person name="Saji S."/>
            <person name="Sakaguchi M."/>
            <person name="Sakai K."/>
            <person name="Shibata M."/>
            <person name="Shimokawa T."/>
            <person name="Song J."/>
            <person name="Takazaki Y."/>
            <person name="Terasawa K."/>
            <person name="Tsugane M."/>
            <person name="Tsuji K."/>
            <person name="Ueda S."/>
            <person name="Waki K."/>
            <person name="Yamagata H."/>
            <person name="Yamamoto M."/>
            <person name="Yamamoto S."/>
            <person name="Yamane H."/>
            <person name="Yoshiki S."/>
            <person name="Yoshihara R."/>
            <person name="Yukawa K."/>
            <person name="Zhong H."/>
            <person name="Yano M."/>
            <person name="Yuan Q."/>
            <person name="Ouyang S."/>
            <person name="Liu J."/>
            <person name="Jones K.M."/>
            <person name="Gansberger K."/>
            <person name="Moffat K."/>
            <person name="Hill J."/>
            <person name="Bera J."/>
            <person name="Fadrosh D."/>
            <person name="Jin S."/>
            <person name="Johri S."/>
            <person name="Kim M."/>
            <person name="Overton L."/>
            <person name="Reardon M."/>
            <person name="Tsitrin T."/>
            <person name="Vuong H."/>
            <person name="Weaver B."/>
            <person name="Ciecko A."/>
            <person name="Tallon L."/>
            <person name="Jackson J."/>
            <person name="Pai G."/>
            <person name="Aken S.V."/>
            <person name="Utterback T."/>
            <person name="Reidmuller S."/>
            <person name="Feldblyum T."/>
            <person name="Hsiao J."/>
            <person name="Zismann V."/>
            <person name="Iobst S."/>
            <person name="de Vazeille A.R."/>
            <person name="Buell C.R."/>
            <person name="Ying K."/>
            <person name="Li Y."/>
            <person name="Lu T."/>
            <person name="Huang Y."/>
            <person name="Zhao Q."/>
            <person name="Feng Q."/>
            <person name="Zhang L."/>
            <person name="Zhu J."/>
            <person name="Weng Q."/>
            <person name="Mu J."/>
            <person name="Lu Y."/>
            <person name="Fan D."/>
            <person name="Liu Y."/>
            <person name="Guan J."/>
            <person name="Zhang Y."/>
            <person name="Yu S."/>
            <person name="Liu X."/>
            <person name="Zhang Y."/>
            <person name="Hong G."/>
            <person name="Han B."/>
            <person name="Choisne N."/>
            <person name="Demange N."/>
            <person name="Orjeda G."/>
            <person name="Samain S."/>
            <person name="Cattolico L."/>
            <person name="Pelletier E."/>
            <person name="Couloux A."/>
            <person name="Segurens B."/>
            <person name="Wincker P."/>
            <person name="D'Hont A."/>
            <person name="Scarpelli C."/>
            <person name="Weissenbach J."/>
            <person name="Salanoubat M."/>
            <person name="Quetier F."/>
            <person name="Yu Y."/>
            <person name="Kim H.R."/>
            <person name="Rambo T."/>
            <person name="Currie J."/>
            <person name="Collura K."/>
            <person name="Luo M."/>
            <person name="Yang T."/>
            <person name="Ammiraju J.S.S."/>
            <person name="Engler F."/>
            <person name="Soderlund C."/>
            <person name="Wing R.A."/>
            <person name="Palmer L.E."/>
            <person name="de la Bastide M."/>
            <person name="Spiegel L."/>
            <person name="Nascimento L."/>
            <person name="Zutavern T."/>
            <person name="O'Shaughnessy A."/>
            <person name="Dike S."/>
            <person name="Dedhia N."/>
            <person name="Preston R."/>
            <person name="Balija V."/>
            <person name="McCombie W.R."/>
            <person name="Chow T."/>
            <person name="Chen H."/>
            <person name="Chung M."/>
            <person name="Chen C."/>
            <person name="Shaw J."/>
            <person name="Wu H."/>
            <person name="Hsiao K."/>
            <person name="Chao Y."/>
            <person name="Chu M."/>
            <person name="Cheng C."/>
            <person name="Hour A."/>
            <person name="Lee P."/>
            <person name="Lin S."/>
            <person name="Lin Y."/>
            <person name="Liou J."/>
            <person name="Liu S."/>
            <person name="Hsing Y."/>
            <person name="Raghuvanshi S."/>
            <person name="Mohanty A."/>
            <person name="Bharti A.K."/>
            <person name="Gaur A."/>
            <person name="Gupta V."/>
            <person name="Kumar D."/>
            <person name="Ravi V."/>
            <person name="Vij S."/>
            <person name="Kapur A."/>
            <person name="Khurana P."/>
            <person name="Khurana P."/>
            <person name="Khurana J.P."/>
            <person name="Tyagi A.K."/>
            <person name="Gaikwad K."/>
            <person name="Singh A."/>
            <person name="Dalal V."/>
            <person name="Srivastava S."/>
            <person name="Dixit A."/>
            <person name="Pal A.K."/>
            <person name="Ghazi I.A."/>
            <person name="Yadav M."/>
            <person name="Pandit A."/>
            <person name="Bhargava A."/>
            <person name="Sureshbabu K."/>
            <person name="Batra K."/>
            <person name="Sharma T.R."/>
            <person name="Mohapatra T."/>
            <person name="Singh N.K."/>
            <person name="Messing J."/>
            <person name="Nelson A.B."/>
            <person name="Fuks G."/>
            <person name="Kavchok S."/>
            <person name="Keizer G."/>
            <person name="Linton E."/>
            <person name="Llaca V."/>
            <person name="Song R."/>
            <person name="Tanyolac B."/>
            <person name="Young S."/>
            <person name="Ho-Il K."/>
            <person name="Hahn J.H."/>
            <person name="Sangsakoo G."/>
            <person name="Vanavichit A."/>
            <person name="de Mattos Luiz.A.T."/>
            <person name="Zimmer P.D."/>
            <person name="Malone G."/>
            <person name="Dellagostin O."/>
            <person name="de Oliveira A.C."/>
            <person name="Bevan M."/>
            <person name="Bancroft I."/>
            <person name="Minx P."/>
            <person name="Cordum H."/>
            <person name="Wilson R."/>
            <person name="Cheng Z."/>
            <person name="Jin W."/>
            <person name="Jiang J."/>
            <person name="Leong S.A."/>
            <person name="Iwama H."/>
            <person name="Gojobori T."/>
            <person name="Itoh T."/>
            <person name="Niimura Y."/>
            <person name="Fujii Y."/>
            <person name="Habara T."/>
            <person name="Sakai H."/>
            <person name="Sato Y."/>
            <person name="Wilson G."/>
            <person name="Kumar K."/>
            <person name="McCouch S."/>
            <person name="Juretic N."/>
            <person name="Hoen D."/>
            <person name="Wright S."/>
            <person name="Bruskiewich R."/>
            <person name="Bureau T."/>
            <person name="Miyao A."/>
            <person name="Hirochika H."/>
            <person name="Nishikawa T."/>
            <person name="Kadowaki K."/>
            <person name="Sugiura M."/>
            <person name="Burr B."/>
            <person name="Sasaki T."/>
        </authorList>
    </citation>
    <scope>NUCLEOTIDE SEQUENCE [LARGE SCALE GENOMIC DNA]</scope>
    <source>
        <strain evidence="3">cv. Nipponbare</strain>
    </source>
</reference>
<name>A0A0P0VVB8_ORYSJ</name>
<feature type="compositionally biased region" description="Basic residues" evidence="1">
    <location>
        <begin position="203"/>
        <end position="218"/>
    </location>
</feature>
<dbReference type="PaxDb" id="39947-A0A0P0VVB8"/>
<dbReference type="Proteomes" id="UP000059680">
    <property type="component" value="Chromosome 3"/>
</dbReference>
<evidence type="ECO:0000313" key="2">
    <source>
        <dbReference type="EMBL" id="BAS83226.1"/>
    </source>
</evidence>
<reference evidence="2 3" key="3">
    <citation type="journal article" date="2013" name="Rice">
        <title>Improvement of the Oryza sativa Nipponbare reference genome using next generation sequence and optical map data.</title>
        <authorList>
            <person name="Kawahara Y."/>
            <person name="de la Bastide M."/>
            <person name="Hamilton J.P."/>
            <person name="Kanamori H."/>
            <person name="McCombie W.R."/>
            <person name="Ouyang S."/>
            <person name="Schwartz D.C."/>
            <person name="Tanaka T."/>
            <person name="Wu J."/>
            <person name="Zhou S."/>
            <person name="Childs K.L."/>
            <person name="Davidson R.M."/>
            <person name="Lin H."/>
            <person name="Quesada-Ocampo L."/>
            <person name="Vaillancourt B."/>
            <person name="Sakai H."/>
            <person name="Lee S.S."/>
            <person name="Kim J."/>
            <person name="Numa H."/>
            <person name="Itoh T."/>
            <person name="Buell C.R."/>
            <person name="Matsumoto T."/>
        </authorList>
    </citation>
    <scope>NUCLEOTIDE SEQUENCE [LARGE SCALE GENOMIC DNA]</scope>
    <source>
        <strain evidence="3">cv. Nipponbare</strain>
    </source>
</reference>
<keyword evidence="3" id="KW-1185">Reference proteome</keyword>
<feature type="compositionally biased region" description="Acidic residues" evidence="1">
    <location>
        <begin position="98"/>
        <end position="128"/>
    </location>
</feature>
<proteinExistence type="predicted"/>
<gene>
    <name evidence="2" type="ordered locus">Os03g0244650</name>
    <name evidence="2" type="ORF">OSNPB_030244650</name>
</gene>